<evidence type="ECO:0000313" key="1">
    <source>
        <dbReference type="EMBL" id="CRL30249.1"/>
    </source>
</evidence>
<keyword evidence="2" id="KW-1185">Reference proteome</keyword>
<dbReference type="STRING" id="1429867.A0A0G4PVP6"/>
<organism evidence="1 2">
    <name type="scientific">Penicillium camemberti (strain FM 013)</name>
    <dbReference type="NCBI Taxonomy" id="1429867"/>
    <lineage>
        <taxon>Eukaryota</taxon>
        <taxon>Fungi</taxon>
        <taxon>Dikarya</taxon>
        <taxon>Ascomycota</taxon>
        <taxon>Pezizomycotina</taxon>
        <taxon>Eurotiomycetes</taxon>
        <taxon>Eurotiomycetidae</taxon>
        <taxon>Eurotiales</taxon>
        <taxon>Aspergillaceae</taxon>
        <taxon>Penicillium</taxon>
    </lineage>
</organism>
<gene>
    <name evidence="1" type="ORF">PCAMFM013_S046g000053</name>
</gene>
<evidence type="ECO:0000313" key="2">
    <source>
        <dbReference type="Proteomes" id="UP000053732"/>
    </source>
</evidence>
<name>A0A0G4PVP6_PENC3</name>
<reference evidence="1 2" key="1">
    <citation type="journal article" date="2014" name="Nat. Commun.">
        <title>Multiple recent horizontal transfers of a large genomic region in cheese making fungi.</title>
        <authorList>
            <person name="Cheeseman K."/>
            <person name="Ropars J."/>
            <person name="Renault P."/>
            <person name="Dupont J."/>
            <person name="Gouzy J."/>
            <person name="Branca A."/>
            <person name="Abraham A.L."/>
            <person name="Ceppi M."/>
            <person name="Conseiller E."/>
            <person name="Debuchy R."/>
            <person name="Malagnac F."/>
            <person name="Goarin A."/>
            <person name="Silar P."/>
            <person name="Lacoste S."/>
            <person name="Sallet E."/>
            <person name="Bensimon A."/>
            <person name="Giraud T."/>
            <person name="Brygoo Y."/>
        </authorList>
    </citation>
    <scope>NUCLEOTIDE SEQUENCE [LARGE SCALE GENOMIC DNA]</scope>
    <source>
        <strain evidence="2">FM 013</strain>
    </source>
</reference>
<accession>A0A0G4PVP6</accession>
<sequence>MINNENLLRRALERNKSLYCRLDPADPLGEKRIGGMYIYLRVIFSDRTAWLARILRQNYTLFLDNFSNLCLKSECATLEWLKDMNVPLPKLYDFGLLNDP</sequence>
<protein>
    <submittedName>
        <fullName evidence="1">Str. FM013</fullName>
    </submittedName>
</protein>
<dbReference type="Proteomes" id="UP000053732">
    <property type="component" value="Unassembled WGS sequence"/>
</dbReference>
<dbReference type="EMBL" id="HG793179">
    <property type="protein sequence ID" value="CRL30249.1"/>
    <property type="molecule type" value="Genomic_DNA"/>
</dbReference>
<proteinExistence type="predicted"/>
<dbReference type="AlphaFoldDB" id="A0A0G4PVP6"/>